<dbReference type="GO" id="GO:1902201">
    <property type="term" value="P:negative regulation of bacterial-type flagellum-dependent cell motility"/>
    <property type="evidence" value="ECO:0007669"/>
    <property type="project" value="TreeGrafter"/>
</dbReference>
<keyword evidence="1" id="KW-0812">Transmembrane</keyword>
<dbReference type="NCBIfam" id="TIGR00254">
    <property type="entry name" value="GGDEF"/>
    <property type="match status" value="1"/>
</dbReference>
<dbReference type="GO" id="GO:0043709">
    <property type="term" value="P:cell adhesion involved in single-species biofilm formation"/>
    <property type="evidence" value="ECO:0007669"/>
    <property type="project" value="TreeGrafter"/>
</dbReference>
<reference evidence="3 4" key="1">
    <citation type="submission" date="2020-08" db="EMBL/GenBank/DDBJ databases">
        <title>Genomic Encyclopedia of Type Strains, Phase IV (KMG-IV): sequencing the most valuable type-strain genomes for metagenomic binning, comparative biology and taxonomic classification.</title>
        <authorList>
            <person name="Goeker M."/>
        </authorList>
    </citation>
    <scope>NUCLEOTIDE SEQUENCE [LARGE SCALE GENOMIC DNA]</scope>
    <source>
        <strain evidence="3 4">DSM 103526</strain>
    </source>
</reference>
<dbReference type="SUPFAM" id="SSF55781">
    <property type="entry name" value="GAF domain-like"/>
    <property type="match status" value="1"/>
</dbReference>
<evidence type="ECO:0000313" key="4">
    <source>
        <dbReference type="Proteomes" id="UP000579281"/>
    </source>
</evidence>
<keyword evidence="1" id="KW-1133">Transmembrane helix</keyword>
<dbReference type="InterPro" id="IPR043128">
    <property type="entry name" value="Rev_trsase/Diguanyl_cyclase"/>
</dbReference>
<organism evidence="3 4">
    <name type="scientific">Anaerosolibacter carboniphilus</name>
    <dbReference type="NCBI Taxonomy" id="1417629"/>
    <lineage>
        <taxon>Bacteria</taxon>
        <taxon>Bacillati</taxon>
        <taxon>Bacillota</taxon>
        <taxon>Clostridia</taxon>
        <taxon>Peptostreptococcales</taxon>
        <taxon>Thermotaleaceae</taxon>
        <taxon>Anaerosolibacter</taxon>
    </lineage>
</organism>
<protein>
    <submittedName>
        <fullName evidence="3">Diguanylate cyclase (GGDEF)-like protein</fullName>
    </submittedName>
</protein>
<dbReference type="GO" id="GO:0052621">
    <property type="term" value="F:diguanylate cyclase activity"/>
    <property type="evidence" value="ECO:0007669"/>
    <property type="project" value="TreeGrafter"/>
</dbReference>
<dbReference type="FunFam" id="3.30.70.270:FF:000001">
    <property type="entry name" value="Diguanylate cyclase domain protein"/>
    <property type="match status" value="1"/>
</dbReference>
<dbReference type="InterPro" id="IPR003018">
    <property type="entry name" value="GAF"/>
</dbReference>
<name>A0A841KQV1_9FIRM</name>
<evidence type="ECO:0000313" key="3">
    <source>
        <dbReference type="EMBL" id="MBB6215793.1"/>
    </source>
</evidence>
<dbReference type="Pfam" id="PF00990">
    <property type="entry name" value="GGDEF"/>
    <property type="match status" value="1"/>
</dbReference>
<dbReference type="PROSITE" id="PS50887">
    <property type="entry name" value="GGDEF"/>
    <property type="match status" value="1"/>
</dbReference>
<evidence type="ECO:0000256" key="1">
    <source>
        <dbReference type="SAM" id="Phobius"/>
    </source>
</evidence>
<dbReference type="RefSeq" id="WP_184310348.1">
    <property type="nucleotide sequence ID" value="NZ_JACHEN010000010.1"/>
</dbReference>
<keyword evidence="4" id="KW-1185">Reference proteome</keyword>
<dbReference type="SMART" id="SM00267">
    <property type="entry name" value="GGDEF"/>
    <property type="match status" value="1"/>
</dbReference>
<dbReference type="PANTHER" id="PTHR45138:SF9">
    <property type="entry name" value="DIGUANYLATE CYCLASE DGCM-RELATED"/>
    <property type="match status" value="1"/>
</dbReference>
<dbReference type="AlphaFoldDB" id="A0A841KQV1"/>
<feature type="domain" description="GGDEF" evidence="2">
    <location>
        <begin position="294"/>
        <end position="421"/>
    </location>
</feature>
<dbReference type="InterPro" id="IPR000160">
    <property type="entry name" value="GGDEF_dom"/>
</dbReference>
<dbReference type="SMART" id="SM00065">
    <property type="entry name" value="GAF"/>
    <property type="match status" value="1"/>
</dbReference>
<dbReference type="Gene3D" id="3.30.450.40">
    <property type="match status" value="1"/>
</dbReference>
<proteinExistence type="predicted"/>
<accession>A0A841KQV1</accession>
<dbReference type="PANTHER" id="PTHR45138">
    <property type="entry name" value="REGULATORY COMPONENTS OF SENSORY TRANSDUCTION SYSTEM"/>
    <property type="match status" value="1"/>
</dbReference>
<dbReference type="InterPro" id="IPR029016">
    <property type="entry name" value="GAF-like_dom_sf"/>
</dbReference>
<comment type="caution">
    <text evidence="3">The sequence shown here is derived from an EMBL/GenBank/DDBJ whole genome shotgun (WGS) entry which is preliminary data.</text>
</comment>
<dbReference type="Proteomes" id="UP000579281">
    <property type="component" value="Unassembled WGS sequence"/>
</dbReference>
<evidence type="ECO:0000259" key="2">
    <source>
        <dbReference type="PROSITE" id="PS50887"/>
    </source>
</evidence>
<dbReference type="InterPro" id="IPR029787">
    <property type="entry name" value="Nucleotide_cyclase"/>
</dbReference>
<sequence>MSEKKKIGLFSRLGILILLSPFIATLLLDIWGLQSSLLFPLLTAALLGIFGLAHARALKHHYKIVDRQTQTISSITHLNEKLEKNNLIKEAMLEISNSILDIKDFDEFLNTVVKKAVQLIDKADAGSILIINNDNRLEFKAAVGYDLKGLSRISMAVEETFLYQYTQGNYAKPCIIENPMKFNQKFLAKETYTKFEDADALSLRATISAPILIDNKLYGMINVDNSQHEDAFNIHDTAIIEYLANQLSIAIKNVMLLEKTLFLSRYDGLTKVYNRHYFDELFESIYKRAKRYHESFCLCVIDLNDLKIINDMYGHQTGDLALKAFSSVLRENIRESDIIGRYGGDEFVIILLNTTAESSQEKLQQITQQLKERTLSTEDREVQVSFSYGIASFPEDASDSKELFRTADFRMYKHKLQQKTI</sequence>
<dbReference type="GO" id="GO:0005886">
    <property type="term" value="C:plasma membrane"/>
    <property type="evidence" value="ECO:0007669"/>
    <property type="project" value="TreeGrafter"/>
</dbReference>
<dbReference type="CDD" id="cd01949">
    <property type="entry name" value="GGDEF"/>
    <property type="match status" value="1"/>
</dbReference>
<gene>
    <name evidence="3" type="ORF">HNQ80_001884</name>
</gene>
<dbReference type="InterPro" id="IPR050469">
    <property type="entry name" value="Diguanylate_Cyclase"/>
</dbReference>
<feature type="transmembrane region" description="Helical" evidence="1">
    <location>
        <begin position="12"/>
        <end position="31"/>
    </location>
</feature>
<feature type="transmembrane region" description="Helical" evidence="1">
    <location>
        <begin position="37"/>
        <end position="58"/>
    </location>
</feature>
<dbReference type="EMBL" id="JACHEN010000010">
    <property type="protein sequence ID" value="MBB6215793.1"/>
    <property type="molecule type" value="Genomic_DNA"/>
</dbReference>
<dbReference type="Gene3D" id="3.30.70.270">
    <property type="match status" value="1"/>
</dbReference>
<dbReference type="Pfam" id="PF13185">
    <property type="entry name" value="GAF_2"/>
    <property type="match status" value="1"/>
</dbReference>
<keyword evidence="1" id="KW-0472">Membrane</keyword>
<dbReference type="SUPFAM" id="SSF55073">
    <property type="entry name" value="Nucleotide cyclase"/>
    <property type="match status" value="1"/>
</dbReference>